<evidence type="ECO:0000313" key="3">
    <source>
        <dbReference type="Proteomes" id="UP001386955"/>
    </source>
</evidence>
<organism evidence="2 3">
    <name type="scientific">Psophocarpus tetragonolobus</name>
    <name type="common">Winged bean</name>
    <name type="synonym">Dolichos tetragonolobus</name>
    <dbReference type="NCBI Taxonomy" id="3891"/>
    <lineage>
        <taxon>Eukaryota</taxon>
        <taxon>Viridiplantae</taxon>
        <taxon>Streptophyta</taxon>
        <taxon>Embryophyta</taxon>
        <taxon>Tracheophyta</taxon>
        <taxon>Spermatophyta</taxon>
        <taxon>Magnoliopsida</taxon>
        <taxon>eudicotyledons</taxon>
        <taxon>Gunneridae</taxon>
        <taxon>Pentapetalae</taxon>
        <taxon>rosids</taxon>
        <taxon>fabids</taxon>
        <taxon>Fabales</taxon>
        <taxon>Fabaceae</taxon>
        <taxon>Papilionoideae</taxon>
        <taxon>50 kb inversion clade</taxon>
        <taxon>NPAAA clade</taxon>
        <taxon>indigoferoid/millettioid clade</taxon>
        <taxon>Phaseoleae</taxon>
        <taxon>Psophocarpus</taxon>
    </lineage>
</organism>
<dbReference type="AlphaFoldDB" id="A0AAN9ST06"/>
<keyword evidence="1" id="KW-0472">Membrane</keyword>
<keyword evidence="3" id="KW-1185">Reference proteome</keyword>
<dbReference type="Proteomes" id="UP001386955">
    <property type="component" value="Unassembled WGS sequence"/>
</dbReference>
<name>A0AAN9ST06_PSOTE</name>
<feature type="transmembrane region" description="Helical" evidence="1">
    <location>
        <begin position="57"/>
        <end position="77"/>
    </location>
</feature>
<protein>
    <submittedName>
        <fullName evidence="2">Uncharacterized protein</fullName>
    </submittedName>
</protein>
<dbReference type="EMBL" id="JAYMYS010000003">
    <property type="protein sequence ID" value="KAK7400048.1"/>
    <property type="molecule type" value="Genomic_DNA"/>
</dbReference>
<accession>A0AAN9ST06</accession>
<keyword evidence="1" id="KW-1133">Transmembrane helix</keyword>
<keyword evidence="1" id="KW-0812">Transmembrane</keyword>
<reference evidence="2 3" key="1">
    <citation type="submission" date="2024-01" db="EMBL/GenBank/DDBJ databases">
        <title>The genomes of 5 underutilized Papilionoideae crops provide insights into root nodulation and disease resistanc.</title>
        <authorList>
            <person name="Jiang F."/>
        </authorList>
    </citation>
    <scope>NUCLEOTIDE SEQUENCE [LARGE SCALE GENOMIC DNA]</scope>
    <source>
        <strain evidence="2">DUOXIRENSHENG_FW03</strain>
        <tissue evidence="2">Leaves</tissue>
    </source>
</reference>
<proteinExistence type="predicted"/>
<feature type="transmembrane region" description="Helical" evidence="1">
    <location>
        <begin position="83"/>
        <end position="102"/>
    </location>
</feature>
<comment type="caution">
    <text evidence="2">The sequence shown here is derived from an EMBL/GenBank/DDBJ whole genome shotgun (WGS) entry which is preliminary data.</text>
</comment>
<sequence length="108" mass="12062">MDRPYVYDDTSQWFCSIGRHSPHRHSHVTRSGGKVVTGKATCIACGHKLLFLNDMSFVVHMGCWPFCFLCSSSKPLYCSTSTVITLFFLCTFSVLSSPPLLFSSASFH</sequence>
<evidence type="ECO:0000313" key="2">
    <source>
        <dbReference type="EMBL" id="KAK7400048.1"/>
    </source>
</evidence>
<gene>
    <name evidence="2" type="ORF">VNO78_11247</name>
</gene>
<evidence type="ECO:0000256" key="1">
    <source>
        <dbReference type="SAM" id="Phobius"/>
    </source>
</evidence>